<keyword evidence="3" id="KW-0812">Transmembrane</keyword>
<dbReference type="PANTHER" id="PTHR33138">
    <property type="entry name" value="OS01G0690200 PROTEIN"/>
    <property type="match status" value="1"/>
</dbReference>
<organism evidence="6 7">
    <name type="scientific">Prunus dulcis</name>
    <name type="common">Almond</name>
    <name type="synonym">Amygdalus dulcis</name>
    <dbReference type="NCBI Taxonomy" id="3755"/>
    <lineage>
        <taxon>Eukaryota</taxon>
        <taxon>Viridiplantae</taxon>
        <taxon>Streptophyta</taxon>
        <taxon>Embryophyta</taxon>
        <taxon>Tracheophyta</taxon>
        <taxon>Spermatophyta</taxon>
        <taxon>Magnoliopsida</taxon>
        <taxon>eudicotyledons</taxon>
        <taxon>Gunneridae</taxon>
        <taxon>Pentapetalae</taxon>
        <taxon>rosids</taxon>
        <taxon>fabids</taxon>
        <taxon>Rosales</taxon>
        <taxon>Rosaceae</taxon>
        <taxon>Amygdaloideae</taxon>
        <taxon>Amygdaleae</taxon>
        <taxon>Prunus</taxon>
    </lineage>
</organism>
<keyword evidence="6" id="KW-0418">Kinase</keyword>
<feature type="transmembrane region" description="Helical" evidence="3">
    <location>
        <begin position="258"/>
        <end position="284"/>
    </location>
</feature>
<protein>
    <submittedName>
        <fullName evidence="6">PREDICTED: rust resistance kinase Lr10</fullName>
    </submittedName>
</protein>
<dbReference type="GO" id="GO:0030247">
    <property type="term" value="F:polysaccharide binding"/>
    <property type="evidence" value="ECO:0007669"/>
    <property type="project" value="InterPro"/>
</dbReference>
<sequence>MTRASTASSVLYSVLLIFLCFVRVQVQARYHKQANCSRSCGEIQIIKYPFRLKGDPSGCGDPDYEFSCVDDRTILEIFPGKFYVHNISYNDQILRLVDVNFANGSCSLPSGSVLSAYGDVKDFRFGGFVNSSRSLFRFMKCSKNISSLQTAANYTRVPCLTTNGSYLYAIYDRDYYYHRQPQPSCSLISVAPVDFDQDIKFPSYEAVMELLQAGFDVGWSVECRDCSLAGKGCLVSSWDQPITYVCSREYKEPTSLQIILILVGIGIGALVGLFFIVLILVVVIRKYRRGRRKAAKKKLQNQQCLTPTISNSGTN</sequence>
<dbReference type="PANTHER" id="PTHR33138:SF59">
    <property type="entry name" value="LEAF RUST 10 DISEASE-RESISTANCE LOCUS RECEPTOR-LIKE PROTEIN KINASE-LIKE 1.2"/>
    <property type="match status" value="1"/>
</dbReference>
<feature type="signal peptide" evidence="4">
    <location>
        <begin position="1"/>
        <end position="28"/>
    </location>
</feature>
<evidence type="ECO:0000256" key="3">
    <source>
        <dbReference type="SAM" id="Phobius"/>
    </source>
</evidence>
<dbReference type="AlphaFoldDB" id="A0A5E4ERK9"/>
<dbReference type="GO" id="GO:0016301">
    <property type="term" value="F:kinase activity"/>
    <property type="evidence" value="ECO:0007669"/>
    <property type="project" value="UniProtKB-KW"/>
</dbReference>
<dbReference type="Gramene" id="VVA18046">
    <property type="protein sequence ID" value="VVA18046"/>
    <property type="gene ID" value="Prudul26B019342"/>
</dbReference>
<feature type="chain" id="PRO_5022794960" evidence="4">
    <location>
        <begin position="29"/>
        <end position="315"/>
    </location>
</feature>
<dbReference type="InterPro" id="IPR025287">
    <property type="entry name" value="WAK_GUB"/>
</dbReference>
<evidence type="ECO:0000256" key="4">
    <source>
        <dbReference type="SAM" id="SignalP"/>
    </source>
</evidence>
<keyword evidence="3" id="KW-1133">Transmembrane helix</keyword>
<evidence type="ECO:0000313" key="7">
    <source>
        <dbReference type="Proteomes" id="UP000327085"/>
    </source>
</evidence>
<evidence type="ECO:0000313" key="6">
    <source>
        <dbReference type="EMBL" id="VVA18046.1"/>
    </source>
</evidence>
<evidence type="ECO:0000256" key="2">
    <source>
        <dbReference type="ARBA" id="ARBA00022729"/>
    </source>
</evidence>
<proteinExistence type="predicted"/>
<evidence type="ECO:0000256" key="1">
    <source>
        <dbReference type="ARBA" id="ARBA00004167"/>
    </source>
</evidence>
<comment type="subcellular location">
    <subcellularLocation>
        <location evidence="1">Membrane</location>
        <topology evidence="1">Single-pass membrane protein</topology>
    </subcellularLocation>
</comment>
<evidence type="ECO:0000259" key="5">
    <source>
        <dbReference type="Pfam" id="PF13947"/>
    </source>
</evidence>
<dbReference type="Proteomes" id="UP000327085">
    <property type="component" value="Chromosome 1"/>
</dbReference>
<dbReference type="GO" id="GO:0016020">
    <property type="term" value="C:membrane"/>
    <property type="evidence" value="ECO:0007669"/>
    <property type="project" value="UniProtKB-SubCell"/>
</dbReference>
<accession>A0A5E4ERK9</accession>
<reference evidence="7" key="1">
    <citation type="journal article" date="2020" name="Plant J.">
        <title>Transposons played a major role in the diversification between the closely related almond and peach genomes: results from the almond genome sequence.</title>
        <authorList>
            <person name="Alioto T."/>
            <person name="Alexiou K.G."/>
            <person name="Bardil A."/>
            <person name="Barteri F."/>
            <person name="Castanera R."/>
            <person name="Cruz F."/>
            <person name="Dhingra A."/>
            <person name="Duval H."/>
            <person name="Fernandez I Marti A."/>
            <person name="Frias L."/>
            <person name="Galan B."/>
            <person name="Garcia J.L."/>
            <person name="Howad W."/>
            <person name="Gomez-Garrido J."/>
            <person name="Gut M."/>
            <person name="Julca I."/>
            <person name="Morata J."/>
            <person name="Puigdomenech P."/>
            <person name="Ribeca P."/>
            <person name="Rubio Cabetas M.J."/>
            <person name="Vlasova A."/>
            <person name="Wirthensohn M."/>
            <person name="Garcia-Mas J."/>
            <person name="Gabaldon T."/>
            <person name="Casacuberta J.M."/>
            <person name="Arus P."/>
        </authorList>
    </citation>
    <scope>NUCLEOTIDE SEQUENCE [LARGE SCALE GENOMIC DNA]</scope>
    <source>
        <strain evidence="7">cv. Texas</strain>
    </source>
</reference>
<keyword evidence="6" id="KW-0808">Transferase</keyword>
<name>A0A5E4ERK9_PRUDU</name>
<feature type="domain" description="Wall-associated receptor kinase galacturonan-binding" evidence="5">
    <location>
        <begin position="36"/>
        <end position="98"/>
    </location>
</feature>
<gene>
    <name evidence="6" type="ORF">ALMOND_2B019342</name>
</gene>
<keyword evidence="2 4" id="KW-0732">Signal</keyword>
<keyword evidence="3" id="KW-0472">Membrane</keyword>
<dbReference type="Pfam" id="PF13947">
    <property type="entry name" value="GUB_WAK_bind"/>
    <property type="match status" value="1"/>
</dbReference>
<dbReference type="OMA" id="CKLEFIL"/>
<dbReference type="InParanoid" id="A0A5E4ERK9"/>
<dbReference type="EMBL" id="CABIKO010000027">
    <property type="protein sequence ID" value="VVA18046.1"/>
    <property type="molecule type" value="Genomic_DNA"/>
</dbReference>